<name>A0A1H8HXL2_9RHOB</name>
<organism evidence="1 2">
    <name type="scientific">Palleronia pelagia</name>
    <dbReference type="NCBI Taxonomy" id="387096"/>
    <lineage>
        <taxon>Bacteria</taxon>
        <taxon>Pseudomonadati</taxon>
        <taxon>Pseudomonadota</taxon>
        <taxon>Alphaproteobacteria</taxon>
        <taxon>Rhodobacterales</taxon>
        <taxon>Roseobacteraceae</taxon>
        <taxon>Palleronia</taxon>
    </lineage>
</organism>
<dbReference type="RefSeq" id="WP_091845671.1">
    <property type="nucleotide sequence ID" value="NZ_FOCM01000005.1"/>
</dbReference>
<dbReference type="EMBL" id="FOCM01000005">
    <property type="protein sequence ID" value="SEN61150.1"/>
    <property type="molecule type" value="Genomic_DNA"/>
</dbReference>
<accession>A0A1H8HXL2</accession>
<gene>
    <name evidence="1" type="ORF">SAMN04488011_10544</name>
</gene>
<reference evidence="2" key="1">
    <citation type="submission" date="2016-10" db="EMBL/GenBank/DDBJ databases">
        <authorList>
            <person name="Varghese N."/>
            <person name="Submissions S."/>
        </authorList>
    </citation>
    <scope>NUCLEOTIDE SEQUENCE [LARGE SCALE GENOMIC DNA]</scope>
    <source>
        <strain evidence="2">DSM 26893</strain>
    </source>
</reference>
<sequence length="94" mass="10112">MSQKVMTEVVFQQSRAEVQTILRDADGLDNSQVSQVAADYLLAAVTLFLGIGTDRDQVTLMFCHVLAALLSGQLGTCDCPKCTAARKRGAKALH</sequence>
<dbReference type="AlphaFoldDB" id="A0A1H8HXL2"/>
<evidence type="ECO:0000313" key="1">
    <source>
        <dbReference type="EMBL" id="SEN61150.1"/>
    </source>
</evidence>
<proteinExistence type="predicted"/>
<protein>
    <submittedName>
        <fullName evidence="1">Uncharacterized protein</fullName>
    </submittedName>
</protein>
<evidence type="ECO:0000313" key="2">
    <source>
        <dbReference type="Proteomes" id="UP000199372"/>
    </source>
</evidence>
<dbReference type="Proteomes" id="UP000199372">
    <property type="component" value="Unassembled WGS sequence"/>
</dbReference>
<keyword evidence="2" id="KW-1185">Reference proteome</keyword>